<dbReference type="EMBL" id="CAJPEV010002093">
    <property type="protein sequence ID" value="CAG0895620.1"/>
    <property type="molecule type" value="Genomic_DNA"/>
</dbReference>
<reference evidence="1" key="1">
    <citation type="submission" date="2020-11" db="EMBL/GenBank/DDBJ databases">
        <authorList>
            <person name="Tran Van P."/>
        </authorList>
    </citation>
    <scope>NUCLEOTIDE SEQUENCE</scope>
</reference>
<accession>A0A7R9A857</accession>
<organism evidence="1">
    <name type="scientific">Darwinula stevensoni</name>
    <dbReference type="NCBI Taxonomy" id="69355"/>
    <lineage>
        <taxon>Eukaryota</taxon>
        <taxon>Metazoa</taxon>
        <taxon>Ecdysozoa</taxon>
        <taxon>Arthropoda</taxon>
        <taxon>Crustacea</taxon>
        <taxon>Oligostraca</taxon>
        <taxon>Ostracoda</taxon>
        <taxon>Podocopa</taxon>
        <taxon>Podocopida</taxon>
        <taxon>Darwinulocopina</taxon>
        <taxon>Darwinuloidea</taxon>
        <taxon>Darwinulidae</taxon>
        <taxon>Darwinula</taxon>
    </lineage>
</organism>
<dbReference type="SUPFAM" id="SSF51905">
    <property type="entry name" value="FAD/NAD(P)-binding domain"/>
    <property type="match status" value="2"/>
</dbReference>
<name>A0A7R9A857_9CRUS</name>
<gene>
    <name evidence="1" type="ORF">DSTB1V02_LOCUS8793</name>
</gene>
<dbReference type="AlphaFoldDB" id="A0A7R9A857"/>
<dbReference type="OrthoDB" id="412005at2759"/>
<protein>
    <submittedName>
        <fullName evidence="1">Uncharacterized protein</fullName>
    </submittedName>
</protein>
<sequence length="501" mass="55114">MPVVAVREDSESELCRPETPGKLCHSIAVPQYKDVVIVGNGPSAITLSYMLAGNWPYYRGTPVQDIFLQERLRGVMGKSLLEVDLEDLSQGLEGRSRNPISLLYDALVHPGADLGKDRGTTLRWRFKPNKVVDHVALGRGLPGGSWQSMNESALTISFGSWMDLPKFKFREWQFRKMPTTAQEGRATIGDVSQYYLDYVVHQGLKPHFLNNTLVTCAFQRTEPTETESDSPPFWEVHGQSEDGPVRYVTPHLVLACGTSDKPNRLDIPGEDLSFVVHTLKELEESFERRGRLEELMVVGAGLSAADAIIAALRRGIKVKHVFRRAANDPGLVFNSLPPALYPEYHRVYSMMKSGSTENYRCFPRSKLIGIRSNGIALVEGVHGCGKIPVSCVALLIGTKPDLGFLDPEIWEALSAGAHPKFGRLSLDVDALTMESRCFPGLYALGPLAGDNFVRFIQGGALAVAKRIHENLGNIPKALPSPADKDSSIPVPRACDVKCPTP</sequence>
<dbReference type="EMBL" id="LR901610">
    <property type="protein sequence ID" value="CAD7248992.1"/>
    <property type="molecule type" value="Genomic_DNA"/>
</dbReference>
<dbReference type="PANTHER" id="PTHR15192:SF8">
    <property type="entry name" value="FAD_NAD(P)-BINDING DOMAIN-CONTAINING PROTEIN"/>
    <property type="match status" value="1"/>
</dbReference>
<keyword evidence="2" id="KW-1185">Reference proteome</keyword>
<dbReference type="InterPro" id="IPR036188">
    <property type="entry name" value="FAD/NAD-bd_sf"/>
</dbReference>
<dbReference type="InterPro" id="IPR029731">
    <property type="entry name" value="OSGIN1/2"/>
</dbReference>
<proteinExistence type="predicted"/>
<dbReference type="Gene3D" id="3.50.50.60">
    <property type="entry name" value="FAD/NAD(P)-binding domain"/>
    <property type="match status" value="1"/>
</dbReference>
<evidence type="ECO:0000313" key="1">
    <source>
        <dbReference type="EMBL" id="CAD7248992.1"/>
    </source>
</evidence>
<dbReference type="Proteomes" id="UP000677054">
    <property type="component" value="Unassembled WGS sequence"/>
</dbReference>
<evidence type="ECO:0000313" key="2">
    <source>
        <dbReference type="Proteomes" id="UP000677054"/>
    </source>
</evidence>
<dbReference type="Pfam" id="PF13738">
    <property type="entry name" value="Pyr_redox_3"/>
    <property type="match status" value="1"/>
</dbReference>
<dbReference type="PANTHER" id="PTHR15192">
    <property type="entry name" value="PROTEIN CBG05349"/>
    <property type="match status" value="1"/>
</dbReference>